<sequence>MLTLVLLEYFIEVFTDGQTLGFSSHHIYKKNAYWRWFIKWSG</sequence>
<organism evidence="1 2">
    <name type="scientific">Paenibacillus alvei</name>
    <name type="common">Bacillus alvei</name>
    <dbReference type="NCBI Taxonomy" id="44250"/>
    <lineage>
        <taxon>Bacteria</taxon>
        <taxon>Bacillati</taxon>
        <taxon>Bacillota</taxon>
        <taxon>Bacilli</taxon>
        <taxon>Bacillales</taxon>
        <taxon>Paenibacillaceae</taxon>
        <taxon>Paenibacillus</taxon>
    </lineage>
</organism>
<accession>A0A383RIY3</accession>
<dbReference type="Proteomes" id="UP000304148">
    <property type="component" value="Chromosome"/>
</dbReference>
<gene>
    <name evidence="1" type="ORF">PBLR_14761</name>
</gene>
<name>A0A383RIY3_PAEAL</name>
<protein>
    <submittedName>
        <fullName evidence="1">Uncharacterized protein</fullName>
    </submittedName>
</protein>
<proteinExistence type="predicted"/>
<dbReference type="AlphaFoldDB" id="A0A383RIY3"/>
<dbReference type="EMBL" id="LS992241">
    <property type="protein sequence ID" value="SYX86339.1"/>
    <property type="molecule type" value="Genomic_DNA"/>
</dbReference>
<evidence type="ECO:0000313" key="1">
    <source>
        <dbReference type="EMBL" id="SYX86339.1"/>
    </source>
</evidence>
<reference evidence="2" key="1">
    <citation type="submission" date="2018-08" db="EMBL/GenBank/DDBJ databases">
        <authorList>
            <person name="Chevrot R."/>
        </authorList>
    </citation>
    <scope>NUCLEOTIDE SEQUENCE [LARGE SCALE GENOMIC DNA]</scope>
</reference>
<evidence type="ECO:0000313" key="2">
    <source>
        <dbReference type="Proteomes" id="UP000304148"/>
    </source>
</evidence>